<name>A0A076FCC7_9BACT</name>
<proteinExistence type="predicted"/>
<dbReference type="EMBL" id="CP009044">
    <property type="protein sequence ID" value="AII15581.1"/>
    <property type="molecule type" value="Genomic_DNA"/>
</dbReference>
<keyword evidence="3" id="KW-1185">Reference proteome</keyword>
<dbReference type="HOGENOM" id="CLU_1649003_0_0_7"/>
<gene>
    <name evidence="2" type="ORF">CIG1485E_a0056</name>
</gene>
<evidence type="ECO:0000313" key="2">
    <source>
        <dbReference type="EMBL" id="AII15581.1"/>
    </source>
</evidence>
<protein>
    <submittedName>
        <fullName evidence="2">Uncharacterized protein</fullName>
    </submittedName>
</protein>
<keyword evidence="2" id="KW-0614">Plasmid</keyword>
<evidence type="ECO:0000313" key="3">
    <source>
        <dbReference type="Proteomes" id="UP000028486"/>
    </source>
</evidence>
<geneLocation type="plasmid" evidence="2 3">
    <name>pCIG1485E</name>
</geneLocation>
<dbReference type="eggNOG" id="ENOG5030TIJ">
    <property type="taxonomic scope" value="Bacteria"/>
</dbReference>
<feature type="region of interest" description="Disordered" evidence="1">
    <location>
        <begin position="1"/>
        <end position="35"/>
    </location>
</feature>
<organism evidence="2 3">
    <name type="scientific">Campylobacter iguaniorum</name>
    <dbReference type="NCBI Taxonomy" id="1244531"/>
    <lineage>
        <taxon>Bacteria</taxon>
        <taxon>Pseudomonadati</taxon>
        <taxon>Campylobacterota</taxon>
        <taxon>Epsilonproteobacteria</taxon>
        <taxon>Campylobacterales</taxon>
        <taxon>Campylobacteraceae</taxon>
        <taxon>Campylobacter</taxon>
    </lineage>
</organism>
<evidence type="ECO:0000256" key="1">
    <source>
        <dbReference type="SAM" id="MobiDB-lite"/>
    </source>
</evidence>
<dbReference type="Proteomes" id="UP000028486">
    <property type="component" value="Plasmid pCIG1485E"/>
</dbReference>
<reference evidence="2 3" key="1">
    <citation type="journal article" date="2014" name="Genome Announc.">
        <title>Complete Genome Sequence of Campylobacter iguaniorum Strain 1485ET, Isolated from a Bearded Dragon (Pogona vitticeps).</title>
        <authorList>
            <person name="Gilbert M.J."/>
            <person name="Miller W.G."/>
            <person name="Yee E."/>
            <person name="Kik M."/>
            <person name="Wagenaar J.A."/>
            <person name="Duim B."/>
        </authorList>
    </citation>
    <scope>NUCLEOTIDE SEQUENCE [LARGE SCALE GENOMIC DNA]</scope>
    <source>
        <strain evidence="2 3">1485E</strain>
        <plasmid evidence="2">pCIG1485E</plasmid>
    </source>
</reference>
<dbReference type="KEGG" id="caj:CIG1485E_a0056"/>
<accession>A0A076FCC7</accession>
<sequence length="160" mass="18146">MTMAKEKFNGQGNETRADSRGNSRGGQGNDRRNPVRDRVQQKIDLLQKHPNAQVFVKNSRVGDQLFRAIKIIDAADTNIRDEWGFNVTETQMKKWNDDIQKLIELAEKVRDAGIELVANSKDVRDVEVMALKKEVSDFLDKKAEKETAKESSVADKKSSK</sequence>
<dbReference type="AlphaFoldDB" id="A0A076FCC7"/>